<organism evidence="1">
    <name type="scientific">Streptomyces sp. NBC_00093</name>
    <dbReference type="NCBI Taxonomy" id="2975649"/>
    <lineage>
        <taxon>Bacteria</taxon>
        <taxon>Bacillati</taxon>
        <taxon>Actinomycetota</taxon>
        <taxon>Actinomycetes</taxon>
        <taxon>Kitasatosporales</taxon>
        <taxon>Streptomycetaceae</taxon>
        <taxon>Streptomyces</taxon>
    </lineage>
</organism>
<dbReference type="AlphaFoldDB" id="A0AAU2AHE4"/>
<accession>A0AAU2AHE4</accession>
<name>A0AAU2AHE4_9ACTN</name>
<protein>
    <submittedName>
        <fullName evidence="1">Uncharacterized protein</fullName>
    </submittedName>
</protein>
<proteinExistence type="predicted"/>
<gene>
    <name evidence="1" type="ORF">OHA22_50090</name>
</gene>
<evidence type="ECO:0000313" key="1">
    <source>
        <dbReference type="EMBL" id="WTT23145.1"/>
    </source>
</evidence>
<dbReference type="EMBL" id="CP108222">
    <property type="protein sequence ID" value="WTT23145.1"/>
    <property type="molecule type" value="Genomic_DNA"/>
</dbReference>
<reference evidence="1" key="1">
    <citation type="submission" date="2022-10" db="EMBL/GenBank/DDBJ databases">
        <title>The complete genomes of actinobacterial strains from the NBC collection.</title>
        <authorList>
            <person name="Joergensen T.S."/>
            <person name="Alvarez Arevalo M."/>
            <person name="Sterndorff E.B."/>
            <person name="Faurdal D."/>
            <person name="Vuksanovic O."/>
            <person name="Mourched A.-S."/>
            <person name="Charusanti P."/>
            <person name="Shaw S."/>
            <person name="Blin K."/>
            <person name="Weber T."/>
        </authorList>
    </citation>
    <scope>NUCLEOTIDE SEQUENCE</scope>
    <source>
        <strain evidence="1">NBC_00093</strain>
    </source>
</reference>
<sequence>MVTADAGSTGGGTPAEHDVEGVVHAVVVADGIGRGRITGIEITALGPECPTRSMGCISTPVPSSSVAARTVIHPRRVPVEFLIALDRLSADGPS</sequence>